<dbReference type="InterPro" id="IPR005821">
    <property type="entry name" value="Ion_trans_dom"/>
</dbReference>
<reference evidence="14 15" key="2">
    <citation type="submission" date="2018-11" db="EMBL/GenBank/DDBJ databases">
        <authorList>
            <consortium name="Pathogen Informatics"/>
        </authorList>
    </citation>
    <scope>NUCLEOTIDE SEQUENCE [LARGE SCALE GENOMIC DNA]</scope>
</reference>
<feature type="transmembrane region" description="Helical" evidence="12">
    <location>
        <begin position="491"/>
        <end position="508"/>
    </location>
</feature>
<dbReference type="InterPro" id="IPR002110">
    <property type="entry name" value="Ankyrin_rpt"/>
</dbReference>
<dbReference type="STRING" id="60517.A0A158R780"/>
<dbReference type="Pfam" id="PF08344">
    <property type="entry name" value="TRP_2"/>
    <property type="match status" value="1"/>
</dbReference>
<evidence type="ECO:0000256" key="6">
    <source>
        <dbReference type="ARBA" id="ARBA00023043"/>
    </source>
</evidence>
<dbReference type="PANTHER" id="PTHR10117">
    <property type="entry name" value="TRANSIENT RECEPTOR POTENTIAL CHANNEL"/>
    <property type="match status" value="1"/>
</dbReference>
<name>A0A158R780_TAEAS</name>
<dbReference type="NCBIfam" id="TIGR00870">
    <property type="entry name" value="trp"/>
    <property type="match status" value="1"/>
</dbReference>
<dbReference type="InterPro" id="IPR013555">
    <property type="entry name" value="TRP_dom"/>
</dbReference>
<dbReference type="Pfam" id="PF00520">
    <property type="entry name" value="Ion_trans"/>
    <property type="match status" value="1"/>
</dbReference>
<evidence type="ECO:0000313" key="16">
    <source>
        <dbReference type="WBParaSite" id="TASK_0000331501-mRNA-1"/>
    </source>
</evidence>
<keyword evidence="3 12" id="KW-0812">Transmembrane</keyword>
<evidence type="ECO:0000313" key="14">
    <source>
        <dbReference type="EMBL" id="VDK31626.1"/>
    </source>
</evidence>
<organism evidence="16">
    <name type="scientific">Taenia asiatica</name>
    <name type="common">Asian tapeworm</name>
    <dbReference type="NCBI Taxonomy" id="60517"/>
    <lineage>
        <taxon>Eukaryota</taxon>
        <taxon>Metazoa</taxon>
        <taxon>Spiralia</taxon>
        <taxon>Lophotrochozoa</taxon>
        <taxon>Platyhelminthes</taxon>
        <taxon>Cestoda</taxon>
        <taxon>Eucestoda</taxon>
        <taxon>Cyclophyllidea</taxon>
        <taxon>Taeniidae</taxon>
        <taxon>Taenia</taxon>
    </lineage>
</organism>
<proteinExistence type="predicted"/>
<keyword evidence="8 12" id="KW-0472">Membrane</keyword>
<dbReference type="SMART" id="SM01420">
    <property type="entry name" value="TRP_2"/>
    <property type="match status" value="1"/>
</dbReference>
<evidence type="ECO:0000256" key="1">
    <source>
        <dbReference type="ARBA" id="ARBA00004141"/>
    </source>
</evidence>
<feature type="transmembrane region" description="Helical" evidence="12">
    <location>
        <begin position="368"/>
        <end position="392"/>
    </location>
</feature>
<feature type="compositionally biased region" description="Polar residues" evidence="11">
    <location>
        <begin position="943"/>
        <end position="953"/>
    </location>
</feature>
<feature type="transmembrane region" description="Helical" evidence="12">
    <location>
        <begin position="709"/>
        <end position="727"/>
    </location>
</feature>
<protein>
    <submittedName>
        <fullName evidence="16">ANK_REP_REGION domain-containing protein</fullName>
    </submittedName>
</protein>
<dbReference type="GO" id="GO:0015279">
    <property type="term" value="F:store-operated calcium channel activity"/>
    <property type="evidence" value="ECO:0007669"/>
    <property type="project" value="TreeGrafter"/>
</dbReference>
<dbReference type="Proteomes" id="UP000282613">
    <property type="component" value="Unassembled WGS sequence"/>
</dbReference>
<dbReference type="PROSITE" id="PS50088">
    <property type="entry name" value="ANK_REPEAT"/>
    <property type="match status" value="1"/>
</dbReference>
<feature type="transmembrane region" description="Helical" evidence="12">
    <location>
        <begin position="666"/>
        <end position="688"/>
    </location>
</feature>
<reference evidence="16" key="1">
    <citation type="submission" date="2016-04" db="UniProtKB">
        <authorList>
            <consortium name="WormBaseParasite"/>
        </authorList>
    </citation>
    <scope>IDENTIFICATION</scope>
</reference>
<keyword evidence="2" id="KW-0813">Transport</keyword>
<keyword evidence="7" id="KW-0406">Ion transport</keyword>
<dbReference type="PANTHER" id="PTHR10117:SF54">
    <property type="entry name" value="TRANSIENT RECEPTOR POTENTIAL-GAMMA PROTEIN"/>
    <property type="match status" value="1"/>
</dbReference>
<feature type="repeat" description="ANK" evidence="10">
    <location>
        <begin position="172"/>
        <end position="204"/>
    </location>
</feature>
<feature type="compositionally biased region" description="Polar residues" evidence="11">
    <location>
        <begin position="901"/>
        <end position="933"/>
    </location>
</feature>
<dbReference type="GO" id="GO:0051480">
    <property type="term" value="P:regulation of cytosolic calcium ion concentration"/>
    <property type="evidence" value="ECO:0007669"/>
    <property type="project" value="TreeGrafter"/>
</dbReference>
<feature type="transmembrane region" description="Helical" evidence="12">
    <location>
        <begin position="528"/>
        <end position="552"/>
    </location>
</feature>
<evidence type="ECO:0000256" key="2">
    <source>
        <dbReference type="ARBA" id="ARBA00022448"/>
    </source>
</evidence>
<dbReference type="SUPFAM" id="SSF48403">
    <property type="entry name" value="Ankyrin repeat"/>
    <property type="match status" value="1"/>
</dbReference>
<evidence type="ECO:0000256" key="7">
    <source>
        <dbReference type="ARBA" id="ARBA00023065"/>
    </source>
</evidence>
<comment type="subcellular location">
    <subcellularLocation>
        <location evidence="1">Membrane</location>
        <topology evidence="1">Multi-pass membrane protein</topology>
    </subcellularLocation>
</comment>
<dbReference type="PRINTS" id="PR01097">
    <property type="entry name" value="TRNSRECEPTRP"/>
</dbReference>
<keyword evidence="9" id="KW-0407">Ion channel</keyword>
<evidence type="ECO:0000256" key="12">
    <source>
        <dbReference type="SAM" id="Phobius"/>
    </source>
</evidence>
<evidence type="ECO:0000256" key="8">
    <source>
        <dbReference type="ARBA" id="ARBA00023136"/>
    </source>
</evidence>
<dbReference type="GO" id="GO:0070679">
    <property type="term" value="F:inositol 1,4,5 trisphosphate binding"/>
    <property type="evidence" value="ECO:0007669"/>
    <property type="project" value="TreeGrafter"/>
</dbReference>
<keyword evidence="5 12" id="KW-1133">Transmembrane helix</keyword>
<dbReference type="WBParaSite" id="TASK_0000331501-mRNA-1">
    <property type="protein sequence ID" value="TASK_0000331501-mRNA-1"/>
    <property type="gene ID" value="TASK_0000331501"/>
</dbReference>
<feature type="transmembrane region" description="Helical" evidence="12">
    <location>
        <begin position="573"/>
        <end position="595"/>
    </location>
</feature>
<feature type="transmembrane region" description="Helical" evidence="12">
    <location>
        <begin position="413"/>
        <end position="433"/>
    </location>
</feature>
<dbReference type="SMART" id="SM00248">
    <property type="entry name" value="ANK"/>
    <property type="match status" value="2"/>
</dbReference>
<evidence type="ECO:0000256" key="11">
    <source>
        <dbReference type="SAM" id="MobiDB-lite"/>
    </source>
</evidence>
<feature type="region of interest" description="Disordered" evidence="11">
    <location>
        <begin position="866"/>
        <end position="889"/>
    </location>
</feature>
<evidence type="ECO:0000259" key="13">
    <source>
        <dbReference type="SMART" id="SM01420"/>
    </source>
</evidence>
<evidence type="ECO:0000256" key="10">
    <source>
        <dbReference type="PROSITE-ProRule" id="PRU00023"/>
    </source>
</evidence>
<feature type="domain" description="Transient receptor ion channel" evidence="13">
    <location>
        <begin position="207"/>
        <end position="269"/>
    </location>
</feature>
<feature type="region of interest" description="Disordered" evidence="11">
    <location>
        <begin position="901"/>
        <end position="1029"/>
    </location>
</feature>
<dbReference type="AlphaFoldDB" id="A0A158R780"/>
<dbReference type="InterPro" id="IPR036770">
    <property type="entry name" value="Ankyrin_rpt-contain_sf"/>
</dbReference>
<dbReference type="Gene3D" id="1.25.40.20">
    <property type="entry name" value="Ankyrin repeat-containing domain"/>
    <property type="match status" value="1"/>
</dbReference>
<dbReference type="EMBL" id="UYRS01018294">
    <property type="protein sequence ID" value="VDK31626.1"/>
    <property type="molecule type" value="Genomic_DNA"/>
</dbReference>
<keyword evidence="4" id="KW-0677">Repeat</keyword>
<feature type="compositionally biased region" description="Basic residues" evidence="11">
    <location>
        <begin position="873"/>
        <end position="886"/>
    </location>
</feature>
<dbReference type="GO" id="GO:0005886">
    <property type="term" value="C:plasma membrane"/>
    <property type="evidence" value="ECO:0007669"/>
    <property type="project" value="TreeGrafter"/>
</dbReference>
<feature type="transmembrane region" description="Helical" evidence="12">
    <location>
        <begin position="453"/>
        <end position="479"/>
    </location>
</feature>
<sequence>MKQAADTVLRSVTVTEAFRSSITGGDGDDFTLKDQSNPLGGPKFLNLGGLEIPYVEGGLNRYEKLYLRSAEYGDVNTARRLIDNAKHYNINVNCMDDMGRGAIRIAIEAEQIELLQMLLTYEAIDLKDCLLHAISEENVQAVELILQAQSERQQRKNLKGLLGHIESSIFTPDITPLILAAHRDNYAIIKILIDRGNKITKPHELRCACNACVQASREDSLQHSKLRINAYRALSSPCFIALSSTDPILTAFELSWETRRLGRLENEFKEDYEKLSQNCEAFATALLAQTRGSTELAIVLNHDSGSSKNEDTMLYGVRSDSTGQTMQLSRLRLAIKYKQKQFVAHPHCQQLLASLWYDGLPGFRRKPFVVQAAIIFLIGLLYPVLSLCCLLAPDSRWGNMLRKPFIKFICQSSAYISFLILLTLVAIRVEFYLTNQLEQRMSCRDPAPSFFESFAIVFVVGFVWQEITNIWTLGVRAYISDMWHLLDFAQNSLYISTIALRFAAWVRVWGYGEPSILDRSKWDAYDPILISESLFAIANIFATLKLVYVFTVSPQLGPLQISLGRMLNDIMKFFCVYILVLVAFAFGLNQLYWFYANERFNSCQGVRFSLAEGMKDVYDYCITRGRYLTNLFEIVQSLYWSTYGLIDLTNFNLEYPHSFTEFIGKLIFGTYSCIAFIVLLNMLIAMMNNSYQQIWEQADTEWKFARSKLWISYFAEGSALAVPFNLLPGRNTFKWLFKCCHWPCKRETDEKSDLEWDSIKAGCNVWMLLRNSAEHFGHIITMYLIQHALMKAVTLWMREKVQKVNKKEQRHAAVMHELVNRYLMHRQMHVDNQGVTEDDLNEIKGDISAFRYELLDILRDNGMKVNSNDHFRKGGRLRRRASRRVKNPSWKVTNVNLDELDTTQTANDLQNGVSTSKPSTQDTEIVPTVAQSQEFKKPLPVTEQPSAGPSYSNPAFVPEIEVSAAEETPPPQTDDTLETSNEESTAQESTDKQQHDVCATEGGSAAPPLVREAISEPTGAKETRRTDFV</sequence>
<keyword evidence="6 10" id="KW-0040">ANK repeat</keyword>
<feature type="compositionally biased region" description="Basic and acidic residues" evidence="11">
    <location>
        <begin position="1019"/>
        <end position="1029"/>
    </location>
</feature>
<evidence type="ECO:0000256" key="9">
    <source>
        <dbReference type="ARBA" id="ARBA00023303"/>
    </source>
</evidence>
<accession>A0A158R780</accession>
<evidence type="ECO:0000256" key="4">
    <source>
        <dbReference type="ARBA" id="ARBA00022737"/>
    </source>
</evidence>
<evidence type="ECO:0000256" key="5">
    <source>
        <dbReference type="ARBA" id="ARBA00022989"/>
    </source>
</evidence>
<dbReference type="InterPro" id="IPR002153">
    <property type="entry name" value="TRPC_channel"/>
</dbReference>
<dbReference type="OrthoDB" id="2373987at2759"/>
<evidence type="ECO:0000313" key="15">
    <source>
        <dbReference type="Proteomes" id="UP000282613"/>
    </source>
</evidence>
<gene>
    <name evidence="14" type="ORF">TASK_LOCUS3316</name>
</gene>
<dbReference type="GO" id="GO:0034703">
    <property type="term" value="C:cation channel complex"/>
    <property type="evidence" value="ECO:0007669"/>
    <property type="project" value="TreeGrafter"/>
</dbReference>
<evidence type="ECO:0000256" key="3">
    <source>
        <dbReference type="ARBA" id="ARBA00022692"/>
    </source>
</evidence>
<keyword evidence="15" id="KW-1185">Reference proteome</keyword>